<dbReference type="RefSeq" id="XP_060295417.1">
    <property type="nucleotide sequence ID" value="XM_060440219.1"/>
</dbReference>
<dbReference type="PROSITE" id="PS50048">
    <property type="entry name" value="ZN2_CY6_FUNGAL_2"/>
    <property type="match status" value="1"/>
</dbReference>
<dbReference type="SUPFAM" id="SSF57701">
    <property type="entry name" value="Zn2/Cys6 DNA-binding domain"/>
    <property type="match status" value="1"/>
</dbReference>
<dbReference type="InterPro" id="IPR036864">
    <property type="entry name" value="Zn2-C6_fun-type_DNA-bd_sf"/>
</dbReference>
<evidence type="ECO:0000313" key="4">
    <source>
        <dbReference type="EMBL" id="KAK0714095.1"/>
    </source>
</evidence>
<proteinExistence type="predicted"/>
<organism evidence="4 5">
    <name type="scientific">Lasiosphaeria miniovina</name>
    <dbReference type="NCBI Taxonomy" id="1954250"/>
    <lineage>
        <taxon>Eukaryota</taxon>
        <taxon>Fungi</taxon>
        <taxon>Dikarya</taxon>
        <taxon>Ascomycota</taxon>
        <taxon>Pezizomycotina</taxon>
        <taxon>Sordariomycetes</taxon>
        <taxon>Sordariomycetidae</taxon>
        <taxon>Sordariales</taxon>
        <taxon>Lasiosphaeriaceae</taxon>
        <taxon>Lasiosphaeria</taxon>
    </lineage>
</organism>
<keyword evidence="5" id="KW-1185">Reference proteome</keyword>
<feature type="region of interest" description="Disordered" evidence="2">
    <location>
        <begin position="573"/>
        <end position="630"/>
    </location>
</feature>
<accession>A0AA40DSQ0</accession>
<dbReference type="PROSITE" id="PS00463">
    <property type="entry name" value="ZN2_CY6_FUNGAL_1"/>
    <property type="match status" value="1"/>
</dbReference>
<dbReference type="GO" id="GO:0008270">
    <property type="term" value="F:zinc ion binding"/>
    <property type="evidence" value="ECO:0007669"/>
    <property type="project" value="InterPro"/>
</dbReference>
<dbReference type="Pfam" id="PF00172">
    <property type="entry name" value="Zn_clus"/>
    <property type="match status" value="1"/>
</dbReference>
<evidence type="ECO:0000256" key="1">
    <source>
        <dbReference type="ARBA" id="ARBA00023242"/>
    </source>
</evidence>
<keyword evidence="1" id="KW-0539">Nucleus</keyword>
<comment type="caution">
    <text evidence="4">The sequence shown here is derived from an EMBL/GenBank/DDBJ whole genome shotgun (WGS) entry which is preliminary data.</text>
</comment>
<dbReference type="Gene3D" id="4.10.240.10">
    <property type="entry name" value="Zn(2)-C6 fungal-type DNA-binding domain"/>
    <property type="match status" value="1"/>
</dbReference>
<feature type="compositionally biased region" description="Basic and acidic residues" evidence="2">
    <location>
        <begin position="604"/>
        <end position="616"/>
    </location>
</feature>
<dbReference type="CDD" id="cd00067">
    <property type="entry name" value="GAL4"/>
    <property type="match status" value="1"/>
</dbReference>
<evidence type="ECO:0000259" key="3">
    <source>
        <dbReference type="PROSITE" id="PS50048"/>
    </source>
</evidence>
<reference evidence="4" key="1">
    <citation type="submission" date="2023-06" db="EMBL/GenBank/DDBJ databases">
        <title>Genome-scale phylogeny and comparative genomics of the fungal order Sordariales.</title>
        <authorList>
            <consortium name="Lawrence Berkeley National Laboratory"/>
            <person name="Hensen N."/>
            <person name="Bonometti L."/>
            <person name="Westerberg I."/>
            <person name="Brannstrom I.O."/>
            <person name="Guillou S."/>
            <person name="Cros-Aarteil S."/>
            <person name="Calhoun S."/>
            <person name="Haridas S."/>
            <person name="Kuo A."/>
            <person name="Mondo S."/>
            <person name="Pangilinan J."/>
            <person name="Riley R."/>
            <person name="LaButti K."/>
            <person name="Andreopoulos B."/>
            <person name="Lipzen A."/>
            <person name="Chen C."/>
            <person name="Yanf M."/>
            <person name="Daum C."/>
            <person name="Ng V."/>
            <person name="Clum A."/>
            <person name="Steindorff A."/>
            <person name="Ohm R."/>
            <person name="Martin F."/>
            <person name="Silar P."/>
            <person name="Natvig D."/>
            <person name="Lalanne C."/>
            <person name="Gautier V."/>
            <person name="Ament-velasquez S.L."/>
            <person name="Kruys A."/>
            <person name="Hutchinson M.I."/>
            <person name="Powell A.J."/>
            <person name="Barry K."/>
            <person name="Miller A.N."/>
            <person name="Grigoriev I.V."/>
            <person name="Debuchy R."/>
            <person name="Gladieux P."/>
            <person name="Thoren M.H."/>
            <person name="Johannesson H."/>
        </authorList>
    </citation>
    <scope>NUCLEOTIDE SEQUENCE</scope>
    <source>
        <strain evidence="4">SMH2392-1A</strain>
    </source>
</reference>
<dbReference type="GeneID" id="85323489"/>
<feature type="compositionally biased region" description="Low complexity" evidence="2">
    <location>
        <begin position="575"/>
        <end position="598"/>
    </location>
</feature>
<dbReference type="AlphaFoldDB" id="A0AA40DSQ0"/>
<dbReference type="PANTHER" id="PTHR38791:SF12">
    <property type="entry name" value="TRANSCRIPTION FACTOR DOMAIN-CONTAINING PROTEIN-RELATED"/>
    <property type="match status" value="1"/>
</dbReference>
<dbReference type="EMBL" id="JAUIRO010000005">
    <property type="protein sequence ID" value="KAK0714095.1"/>
    <property type="molecule type" value="Genomic_DNA"/>
</dbReference>
<feature type="domain" description="Zn(2)-C6 fungal-type" evidence="3">
    <location>
        <begin position="10"/>
        <end position="39"/>
    </location>
</feature>
<protein>
    <recommendedName>
        <fullName evidence="3">Zn(2)-C6 fungal-type domain-containing protein</fullName>
    </recommendedName>
</protein>
<dbReference type="InterPro" id="IPR053175">
    <property type="entry name" value="DHMBA_Reg_Transcription_Factor"/>
</dbReference>
<dbReference type="Proteomes" id="UP001172101">
    <property type="component" value="Unassembled WGS sequence"/>
</dbReference>
<dbReference type="GO" id="GO:0000981">
    <property type="term" value="F:DNA-binding transcription factor activity, RNA polymerase II-specific"/>
    <property type="evidence" value="ECO:0007669"/>
    <property type="project" value="InterPro"/>
</dbReference>
<name>A0AA40DSQ0_9PEZI</name>
<dbReference type="SMART" id="SM00066">
    <property type="entry name" value="GAL4"/>
    <property type="match status" value="1"/>
</dbReference>
<sequence>MVFPGRFSTGCLRCRQRKVKCDEAKPTCRRCAVYGKPCTGYTDQFQFRHSRNKPALASAPAPVAVAVAITVAVNVTLPVAVPAQQECKQDHGAKSPEQSLYRKPIDNVQQWRHQEQAARIQAWSNSIVRAPEACYEDVSLFYFVRRFVSPNPADGFPGHLSFLPGLYDSHSNGLLETATLSVAQMAAYNKFGGEKFRVQSYRNYGRAIRMLQGIIGTEEQATDDKVIASILLLCTLKDISGEESGDPGEHAPGLFYLIEKRGPEQIVTSRGAELLFLGLIRLQVHSFLHENDTYVDPGAIATVWGVFDPLLRAMCMMSRTLSLRHRLLPSFVSPEFPTGQSRSARSRPQYDRAATIHGCFETLEDFHTWDAEAASYWQSTFEGRGVPTALGEAASGIAHYDPETACTVILIRSARLILLMSMIAYHSMTADLRLQGFDVGGQQPQHDDVDPAAAAAAAAATAALAHCVPILEQEVGLAIDDILASVPYALGDVGPGGAPGSVPHDGAAAIIIVQSIRLVASCAYSTADQLRKATDVLGRINASIGIRAALGVPDEALNRTRWAHEQEFLRSRMASTRQGSASSNSSSGLSSSLDTNASPVWESSRAHPEPISRAHPEPTSPPQFKFPGQA</sequence>
<gene>
    <name evidence="4" type="ORF">B0T26DRAFT_678350</name>
</gene>
<dbReference type="PANTHER" id="PTHR38791">
    <property type="entry name" value="ZN(II)2CYS6 TRANSCRIPTION FACTOR (EUROFUNG)-RELATED-RELATED"/>
    <property type="match status" value="1"/>
</dbReference>
<evidence type="ECO:0000313" key="5">
    <source>
        <dbReference type="Proteomes" id="UP001172101"/>
    </source>
</evidence>
<dbReference type="InterPro" id="IPR001138">
    <property type="entry name" value="Zn2Cys6_DnaBD"/>
</dbReference>
<evidence type="ECO:0000256" key="2">
    <source>
        <dbReference type="SAM" id="MobiDB-lite"/>
    </source>
</evidence>